<feature type="region of interest" description="Disordered" evidence="10">
    <location>
        <begin position="1440"/>
        <end position="1501"/>
    </location>
</feature>
<dbReference type="Gene3D" id="1.10.510.10">
    <property type="entry name" value="Transferase(Phosphotransferase) domain 1"/>
    <property type="match status" value="1"/>
</dbReference>
<feature type="compositionally biased region" description="Low complexity" evidence="10">
    <location>
        <begin position="738"/>
        <end position="793"/>
    </location>
</feature>
<feature type="region of interest" description="Disordered" evidence="10">
    <location>
        <begin position="2878"/>
        <end position="2958"/>
    </location>
</feature>
<feature type="region of interest" description="Disordered" evidence="10">
    <location>
        <begin position="2621"/>
        <end position="2771"/>
    </location>
</feature>
<feature type="region of interest" description="Disordered" evidence="10">
    <location>
        <begin position="1934"/>
        <end position="1969"/>
    </location>
</feature>
<feature type="compositionally biased region" description="Polar residues" evidence="10">
    <location>
        <begin position="3091"/>
        <end position="3125"/>
    </location>
</feature>
<feature type="compositionally biased region" description="Polar residues" evidence="10">
    <location>
        <begin position="1201"/>
        <end position="1211"/>
    </location>
</feature>
<dbReference type="OrthoDB" id="4062651at2759"/>
<feature type="compositionally biased region" description="Polar residues" evidence="10">
    <location>
        <begin position="2271"/>
        <end position="2280"/>
    </location>
</feature>
<evidence type="ECO:0000256" key="5">
    <source>
        <dbReference type="ARBA" id="ARBA00022741"/>
    </source>
</evidence>
<feature type="region of interest" description="Disordered" evidence="10">
    <location>
        <begin position="1"/>
        <end position="244"/>
    </location>
</feature>
<feature type="region of interest" description="Disordered" evidence="10">
    <location>
        <begin position="1713"/>
        <end position="1752"/>
    </location>
</feature>
<dbReference type="EC" id="2.7.11.1" evidence="2"/>
<evidence type="ECO:0000256" key="1">
    <source>
        <dbReference type="ARBA" id="ARBA00001946"/>
    </source>
</evidence>
<feature type="compositionally biased region" description="Low complexity" evidence="10">
    <location>
        <begin position="1742"/>
        <end position="1752"/>
    </location>
</feature>
<feature type="compositionally biased region" description="Basic and acidic residues" evidence="10">
    <location>
        <begin position="97"/>
        <end position="110"/>
    </location>
</feature>
<feature type="compositionally biased region" description="Polar residues" evidence="10">
    <location>
        <begin position="2250"/>
        <end position="2261"/>
    </location>
</feature>
<sequence length="3308" mass="359636">MSKGKHSIPNGKATENELIEAQKKEESSSSTPKKSRFSFASKRSRSPRNTAKSSSVEHLADGRSSPKNVQKTKPSKPTFWKSMGGRLTSHHGQYKVSADKGGNDHGDKGVCQHYKSSSPTISKDKPTVKTKGGKMAEDPNKVVLGSGSSSKQSVTERKKEESLRSMVTEVIDSEEGKSKGAGSDTVSSRTRHSSEPALLGVNGDSGKHETLKPSVVPDTKVSTPDDKSKLEARTKGTNANNAKPALRVANQTASSAVASKGKRVTIHEETTEININDEAISAINKELKEPIPDDSITIKASVSQKETVSASASETSLQGNLQTHLSELIQKEGSEKTEKEEEGEQAVGTSPTGRFLKFDIEIGRGSFKTVFKGLDTETGVAVAWCELQDKKWSKTERQRFKEEAEMLKGLQHPNIVRFYDSWELVSPRGQKVIVMVTELMTSGTLKTYLKRFKKVNIKVLKNWCRQILKGLYFLHSRNPPVIHRDLKCDNIFITGTTGSVKIGDLGLATLKNKSFAKSVIGTPEFMAPEMYEEHYDELVDVYAVGMCMLEMATSEYPYSECTNAAQIYRRVTTGVRPESLEKVENPEVKEIILACTKLDKTERPSVKELLQQNFFQEDTGVKVELVGREGLDEAKLPCIIQLMLRVMDPKKRKDKHKENEAIQFDFDMLKDNAEAVTAEMVKSGYLQEVDVKSVAKQILDRVNQVKKSRERKALESAQQKPVEGAEQGHVEGQGQGQVQGQQQPVSYGQQQVYTQPQTAPLQQQQQPPQPQQLQQQQQQQPPQPQQQPQYQGQQLLHTQMSQLPQGSMSDIAGAVESGFSAMEPGQHSLPSGQTVQGGPPAQQTISAPAQPAPTYAQQVAAQLPGQYQQQVPAFGYFLPQGTNQTQYTNAQTQQQPPLQQQQQQLQPQQQQLQQNQQQQYVQPSFVQQQQPQQQQQQQLPSVQVHCGSCGSWQHVFQGQGGQDPHHVAADHASLVAQQQLQQQQQQQQPTQPQQVQQTGPHHAATEGRLHVDMAAAQQFQQQQQQHLQQQQLPQQQQETQPEVEGSEQVLQHHLLNLDGESTSTPVQRMHVGNEQQQRRPSLVSDIEGGQAGEKSVKKKSRTKRRKTQDRLVRVTILNIEEQEEGNLVECLLEVAKEKQVTFKFDISEDGPGDIAENLMIRQLLQAQHKELFQDQMGEVIALVKANPKLLELGGHVCVPHTTDNTPVTSPRSSRKQMAPQEQQALQREGESNRKLLFDNMSETPMQPGTSVDYDEPRFFLPRTPSGSSLASGANTPALNVTGKGNGPSGGVVAGGTTVFAGTKSVAASAPVLVGTGQQATAVSGLTTGDQASSTASVPAAMVSTGQPAGGATAVQAGGGKVQTGGQPMAAAMTTSTEDGIPKSEDPLTKSWPTDQLQEATRQTYSRMVSAPGEDLTAAAQPTASVPLHLNDLKEQLDKLNQKQKPVPAEQQGESQAKVDSDASLAAVSEDKITASSDSESPALTGDKGPSRQLSKTKRKRTQDRLPVLTVLTYQSTDQGRVVECQLDGAKSRMVTFTFDIDVDKPEDIVENMCSGSFLLPIHKDYFMEQLEEVIKIMTTNPQALDAGSFTVPQLKETTPATSPSLSRKGSAAADSEVEARKKSDTSEVHRAAPCSATEPVTVPTDYEASGVMTRSATAIGLSQADTVQAPPAGGREDPETGTGFQRTSSAPGEPAAFVPEGLHKLNQQLTQLSQRKTPAKVQEQQPEGQGQAAGQGQGQIEGQGQAAQTQQPGMAMVQNAQYVQQQPALVQQQQTQQQQQQLQQQQQQQQQQQTAPKQVQHPPQGQPQQPVQTQQAQQAKQPAPAQQPKVAAPTQTAPGGAHPQFLPPYVYPLAPQQQQQWLQYQQMMNQQGYPMQQYYGPPFYPPWYPPLQGQPQQYLYQNAYVANYLQQMMPFMQMQGQMPQQQQMAALPYQQQMGQGQVQGQGSHPQSPVGTPRKNTGGADEGVITTQPQGLDSAVVDLLPLTPSRQRRMIGLQQLEQQLIEKLYPGTKVAHGFQTSPPPAGAVNAPPGHLLLTQPLFPPPLLPGSLEASAGAVVPSATSSGAGVGGEMGALPLPLSSITREKSPDVSGQDDKPADGSLPGEVPTTVPSSKQAETEQPASTEAPTTEAPVPAAREKVAAPPKRKLSRFSVKKVDNDPLKAIQRTESEPAMPARPMDSPADAKPATETVPSTGGKGHQQSTQQARRKGRFSVTTTKDAVAQSAAPSHTPPPSPSPVTETLPTTTTKSIDSSASTTTVITTKPAEGALVDNSNTATSDVELSVKTDVGDKPPPPTTTATTAPAAGGGLRDVSSTEHLQTVSNTVTSIGQESGLGSSGASSPVGDFLEHEHEHDRHYDTLPPVVANLIAADLRRHSLPEVLSNSMSSLPGSGSTVLSSTSSSSHHISPHRPPLHPKVSHLRAQSAGNVAFPLKPSQQQQQQIQQFLQQQQLQQQQGPVTSSVSGFGVVPGGVKHAYVLSDGQYQSDHPDPTTAGLKKTPVTADPGLKVPTVLLSTTSDTCSTATIVVSPHCNIAAAAATTSVINPDHQIQIHEATSPEELAKGLHVDDALINTLSPQLNYIFHHDHDHANQPNQLLTVSEPSGRRRSLSVNCCMETCSPPSPPTLTRREYAGSSPSLYDETDSYPSFINYKTRSTPQSPTPTRYGHSSFQFPPNLPLEYDQTASKLYPQRSPSPNPRLSPKPSSAFTHNWPKLGNPPSRPQDFSEQQSVYRPRRGSVPEPSSPLVHRDHSRPSDCRDTFHSIPVDSRDGRSHYDYGFTSSSSSSSWQDYSTTKPFLEVVPGLQGFGNAASNFVEFGHDVVPENPGQIMNMLYQVQYTMDPEYQQILSRHKSERDDLIQKQTGELHEYHKHKMQLFKLQHHQQQQQLLHQQQQQQHQVGGGGRTSDTQQQQQAPAGTVPQAAEGAEVERRSIDMPDTKTGALSQQQQQQQQQQQAQHFGVPAASLSYPQLYHPAMFVPQQASLHHQMETLMEGKTQNVADDFLHYTDFSRAGQQQQLMMEQPKPSQNQLKQMQQQFDNMHVGVPVKRTQSLKGETCTQGQQVLDISHPHSHHSGSAGTTPQSTPPLTRKWSTESLPQMTTASTHQPGVDSNSNNSMPPTGTSMNYSNVSLPEQQYYTYHGHGSISGHYMGAGGGQGMPQHPPPHPHGMHPVHHGQQMYGAGVPMYSQPLQHYVHGQGQIAPQGQIHGQGQIAAQGHLHGQGQIAPQGQMHGQGQIPSQGQMHGQGQIAAQGQMQVQGQMHGQGHIPGQGQMHGQGQMLGQGQMSDVWPTSQVTTYPAHTIQAPSASHPS</sequence>
<dbReference type="GO" id="GO:0005524">
    <property type="term" value="F:ATP binding"/>
    <property type="evidence" value="ECO:0007669"/>
    <property type="project" value="UniProtKB-KW"/>
</dbReference>
<feature type="compositionally biased region" description="Gly residues" evidence="10">
    <location>
        <begin position="1731"/>
        <end position="1741"/>
    </location>
</feature>
<dbReference type="Proteomes" id="UP000085678">
    <property type="component" value="Unplaced"/>
</dbReference>
<evidence type="ECO:0000256" key="2">
    <source>
        <dbReference type="ARBA" id="ARBA00012513"/>
    </source>
</evidence>
<feature type="compositionally biased region" description="Basic residues" evidence="10">
    <location>
        <begin position="2406"/>
        <end position="2417"/>
    </location>
</feature>
<feature type="compositionally biased region" description="Low complexity" evidence="10">
    <location>
        <begin position="1934"/>
        <end position="1946"/>
    </location>
</feature>
<feature type="region of interest" description="Disordered" evidence="10">
    <location>
        <begin position="2082"/>
        <end position="2312"/>
    </location>
</feature>
<feature type="compositionally biased region" description="Low complexity" evidence="10">
    <location>
        <begin position="2118"/>
        <end position="2135"/>
    </location>
</feature>
<dbReference type="Pfam" id="PF12202">
    <property type="entry name" value="OSR1_C"/>
    <property type="match status" value="1"/>
</dbReference>
<evidence type="ECO:0000256" key="7">
    <source>
        <dbReference type="ARBA" id="ARBA00022840"/>
    </source>
</evidence>
<feature type="compositionally biased region" description="Basic and acidic residues" evidence="10">
    <location>
        <begin position="2154"/>
        <end position="2169"/>
    </location>
</feature>
<dbReference type="Pfam" id="PF24889">
    <property type="entry name" value="CCTL2_WNK"/>
    <property type="match status" value="2"/>
</dbReference>
<feature type="compositionally biased region" description="Basic and acidic residues" evidence="10">
    <location>
        <begin position="223"/>
        <end position="234"/>
    </location>
</feature>
<feature type="compositionally biased region" description="Basic and acidic residues" evidence="10">
    <location>
        <begin position="1617"/>
        <end position="1630"/>
    </location>
</feature>
<dbReference type="InterPro" id="IPR024678">
    <property type="entry name" value="Kinase_OSR1/WNK_CCT"/>
</dbReference>
<feature type="region of interest" description="Disordered" evidence="10">
    <location>
        <begin position="976"/>
        <end position="1003"/>
    </location>
</feature>
<feature type="domain" description="Protein kinase" evidence="11">
    <location>
        <begin position="356"/>
        <end position="615"/>
    </location>
</feature>
<feature type="compositionally biased region" description="Low complexity" evidence="10">
    <location>
        <begin position="1792"/>
        <end position="1838"/>
    </location>
</feature>
<dbReference type="Gene3D" id="3.30.200.20">
    <property type="entry name" value="Phosphorylase Kinase, domain 1"/>
    <property type="match status" value="1"/>
</dbReference>
<feature type="region of interest" description="Disordered" evidence="10">
    <location>
        <begin position="2326"/>
        <end position="2345"/>
    </location>
</feature>
<evidence type="ECO:0000256" key="10">
    <source>
        <dbReference type="SAM" id="MobiDB-lite"/>
    </source>
</evidence>
<dbReference type="KEGG" id="lak:106172880"/>
<feature type="region of interest" description="Disordered" evidence="10">
    <location>
        <begin position="1594"/>
        <end position="1641"/>
    </location>
</feature>
<dbReference type="InterPro" id="IPR011009">
    <property type="entry name" value="Kinase-like_dom_sf"/>
</dbReference>
<dbReference type="SMART" id="SM00220">
    <property type="entry name" value="S_TKc"/>
    <property type="match status" value="1"/>
</dbReference>
<feature type="compositionally biased region" description="Low complexity" evidence="10">
    <location>
        <begin position="2237"/>
        <end position="2249"/>
    </location>
</feature>
<accession>A0A1S3JFW3</accession>
<dbReference type="FunFam" id="1.10.510.10:FF:000006">
    <property type="entry name" value="Serine/threonine-protein kinase WNK1 isoform 2"/>
    <property type="match status" value="1"/>
</dbReference>
<dbReference type="InterPro" id="IPR056865">
    <property type="entry name" value="CCTL2_WNK"/>
</dbReference>
<feature type="compositionally biased region" description="Polar residues" evidence="10">
    <location>
        <begin position="3075"/>
        <end position="3084"/>
    </location>
</feature>
<dbReference type="InterPro" id="IPR050588">
    <property type="entry name" value="WNK_Ser-Thr_kinase"/>
</dbReference>
<evidence type="ECO:0000256" key="4">
    <source>
        <dbReference type="ARBA" id="ARBA00022679"/>
    </source>
</evidence>
<evidence type="ECO:0000313" key="12">
    <source>
        <dbReference type="Proteomes" id="UP000085678"/>
    </source>
</evidence>
<dbReference type="SUPFAM" id="SSF56112">
    <property type="entry name" value="Protein kinase-like (PK-like)"/>
    <property type="match status" value="1"/>
</dbReference>
<dbReference type="InterPro" id="IPR000719">
    <property type="entry name" value="Prot_kinase_dom"/>
</dbReference>
<feature type="region of interest" description="Disordered" evidence="10">
    <location>
        <begin position="3258"/>
        <end position="3279"/>
    </location>
</feature>
<feature type="region of interest" description="Disordered" evidence="10">
    <location>
        <begin position="710"/>
        <end position="793"/>
    </location>
</feature>
<feature type="region of interest" description="Disordered" evidence="10">
    <location>
        <begin position="1201"/>
        <end position="1229"/>
    </location>
</feature>
<reference evidence="13 14" key="1">
    <citation type="submission" date="2025-04" db="UniProtKB">
        <authorList>
            <consortium name="RefSeq"/>
        </authorList>
    </citation>
    <scope>IDENTIFICATION</scope>
    <source>
        <tissue evidence="13 14">Gonads</tissue>
    </source>
</reference>
<keyword evidence="7" id="KW-0067">ATP-binding</keyword>
<dbReference type="InterPro" id="IPR008271">
    <property type="entry name" value="Ser/Thr_kinase_AS"/>
</dbReference>
<feature type="compositionally biased region" description="Polar residues" evidence="10">
    <location>
        <begin position="1595"/>
        <end position="1607"/>
    </location>
</feature>
<keyword evidence="3" id="KW-0723">Serine/threonine-protein kinase</keyword>
<dbReference type="CDD" id="cd13983">
    <property type="entry name" value="STKc_WNK"/>
    <property type="match status" value="1"/>
</dbReference>
<feature type="region of interest" description="Disordered" evidence="10">
    <location>
        <begin position="2383"/>
        <end position="2417"/>
    </location>
</feature>
<keyword evidence="4" id="KW-0808">Transferase</keyword>
<feature type="region of interest" description="Disordered" evidence="10">
    <location>
        <begin position="887"/>
        <end position="907"/>
    </location>
</feature>
<feature type="region of interest" description="Disordered" evidence="10">
    <location>
        <begin position="1659"/>
        <end position="1697"/>
    </location>
</feature>
<evidence type="ECO:0000313" key="14">
    <source>
        <dbReference type="RefSeq" id="XP_023932675.1"/>
    </source>
</evidence>
<feature type="compositionally biased region" description="Basic and acidic residues" evidence="10">
    <location>
        <begin position="2083"/>
        <end position="2098"/>
    </location>
</feature>
<feature type="region of interest" description="Disordered" evidence="10">
    <location>
        <begin position="1017"/>
        <end position="1047"/>
    </location>
</feature>
<dbReference type="PROSITE" id="PS00108">
    <property type="entry name" value="PROTEIN_KINASE_ST"/>
    <property type="match status" value="1"/>
</dbReference>
<dbReference type="STRING" id="7574.A0A1S3JFW3"/>
<dbReference type="Gene3D" id="3.10.20.90">
    <property type="entry name" value="Phosphatidylinositol 3-kinase Catalytic Subunit, Chain A, domain 1"/>
    <property type="match status" value="3"/>
</dbReference>
<protein>
    <recommendedName>
        <fullName evidence="2">non-specific serine/threonine protein kinase</fullName>
        <ecNumber evidence="2">2.7.11.1</ecNumber>
    </recommendedName>
</protein>
<feature type="compositionally biased region" description="Basic residues" evidence="10">
    <location>
        <begin position="2144"/>
        <end position="2153"/>
    </location>
</feature>
<feature type="compositionally biased region" description="Basic and acidic residues" evidence="10">
    <location>
        <begin position="154"/>
        <end position="163"/>
    </location>
</feature>
<comment type="catalytic activity">
    <reaction evidence="9">
        <text>L-seryl-[protein] + ATP = O-phospho-L-seryl-[protein] + ADP + H(+)</text>
        <dbReference type="Rhea" id="RHEA:17989"/>
        <dbReference type="Rhea" id="RHEA-COMP:9863"/>
        <dbReference type="Rhea" id="RHEA-COMP:11604"/>
        <dbReference type="ChEBI" id="CHEBI:15378"/>
        <dbReference type="ChEBI" id="CHEBI:29999"/>
        <dbReference type="ChEBI" id="CHEBI:30616"/>
        <dbReference type="ChEBI" id="CHEBI:83421"/>
        <dbReference type="ChEBI" id="CHEBI:456216"/>
        <dbReference type="EC" id="2.7.11.1"/>
    </reaction>
</comment>
<dbReference type="PANTHER" id="PTHR13902">
    <property type="entry name" value="SERINE/THREONINE-PROTEIN KINASE WNK WITH NO LYSINE -RELATED"/>
    <property type="match status" value="1"/>
</dbReference>
<feature type="compositionally biased region" description="Basic and acidic residues" evidence="10">
    <location>
        <begin position="2925"/>
        <end position="2935"/>
    </location>
</feature>
<name>A0A1S3JFW3_LINAN</name>
<evidence type="ECO:0000256" key="8">
    <source>
        <dbReference type="ARBA" id="ARBA00047899"/>
    </source>
</evidence>
<dbReference type="RefSeq" id="XP_023932675.1">
    <property type="nucleotide sequence ID" value="XM_024076907.1"/>
</dbReference>
<feature type="compositionally biased region" description="Polar residues" evidence="10">
    <location>
        <begin position="2326"/>
        <end position="2340"/>
    </location>
</feature>
<feature type="compositionally biased region" description="Polar residues" evidence="10">
    <location>
        <begin position="2903"/>
        <end position="2913"/>
    </location>
</feature>
<dbReference type="RefSeq" id="XP_013409248.1">
    <property type="nucleotide sequence ID" value="XM_013553794.1"/>
</dbReference>
<feature type="region of interest" description="Disordered" evidence="10">
    <location>
        <begin position="1374"/>
        <end position="1395"/>
    </location>
</feature>
<feature type="compositionally biased region" description="Polar residues" evidence="10">
    <location>
        <begin position="828"/>
        <end position="846"/>
    </location>
</feature>
<feature type="compositionally biased region" description="Low complexity" evidence="10">
    <location>
        <begin position="2652"/>
        <end position="2663"/>
    </location>
</feature>
<feature type="region of interest" description="Disordered" evidence="10">
    <location>
        <begin position="3064"/>
        <end position="3125"/>
    </location>
</feature>
<gene>
    <name evidence="13 14" type="primary">LOC106172880</name>
</gene>
<dbReference type="Pfam" id="PF00069">
    <property type="entry name" value="Pkinase"/>
    <property type="match status" value="1"/>
</dbReference>
<comment type="cofactor">
    <cofactor evidence="1">
        <name>Mg(2+)</name>
        <dbReference type="ChEBI" id="CHEBI:18420"/>
    </cofactor>
</comment>
<evidence type="ECO:0000256" key="9">
    <source>
        <dbReference type="ARBA" id="ARBA00048679"/>
    </source>
</evidence>
<feature type="region of interest" description="Disordered" evidence="10">
    <location>
        <begin position="3220"/>
        <end position="3240"/>
    </location>
</feature>
<evidence type="ECO:0000256" key="6">
    <source>
        <dbReference type="ARBA" id="ARBA00022777"/>
    </source>
</evidence>
<comment type="catalytic activity">
    <reaction evidence="8">
        <text>L-threonyl-[protein] + ATP = O-phospho-L-threonyl-[protein] + ADP + H(+)</text>
        <dbReference type="Rhea" id="RHEA:46608"/>
        <dbReference type="Rhea" id="RHEA-COMP:11060"/>
        <dbReference type="Rhea" id="RHEA-COMP:11605"/>
        <dbReference type="ChEBI" id="CHEBI:15378"/>
        <dbReference type="ChEBI" id="CHEBI:30013"/>
        <dbReference type="ChEBI" id="CHEBI:30616"/>
        <dbReference type="ChEBI" id="CHEBI:61977"/>
        <dbReference type="ChEBI" id="CHEBI:456216"/>
        <dbReference type="EC" id="2.7.11.1"/>
    </reaction>
</comment>
<feature type="region of interest" description="Disordered" evidence="10">
    <location>
        <begin position="1063"/>
        <end position="1107"/>
    </location>
</feature>
<evidence type="ECO:0000313" key="13">
    <source>
        <dbReference type="RefSeq" id="XP_013409248.1"/>
    </source>
</evidence>
<keyword evidence="12" id="KW-1185">Reference proteome</keyword>
<evidence type="ECO:0000259" key="11">
    <source>
        <dbReference type="PROSITE" id="PS50011"/>
    </source>
</evidence>
<dbReference type="PROSITE" id="PS50011">
    <property type="entry name" value="PROTEIN_KINASE_DOM"/>
    <property type="match status" value="1"/>
</dbReference>
<dbReference type="GO" id="GO:0004674">
    <property type="term" value="F:protein serine/threonine kinase activity"/>
    <property type="evidence" value="ECO:0007669"/>
    <property type="project" value="UniProtKB-KW"/>
</dbReference>
<feature type="region of interest" description="Disordered" evidence="10">
    <location>
        <begin position="1792"/>
        <end position="1848"/>
    </location>
</feature>
<feature type="compositionally biased region" description="Gly residues" evidence="10">
    <location>
        <begin position="3263"/>
        <end position="3277"/>
    </location>
</feature>
<feature type="compositionally biased region" description="Low complexity" evidence="10">
    <location>
        <begin position="2880"/>
        <end position="2896"/>
    </location>
</feature>
<feature type="compositionally biased region" description="Low complexity" evidence="10">
    <location>
        <begin position="977"/>
        <end position="998"/>
    </location>
</feature>
<dbReference type="GeneID" id="106172880"/>
<feature type="region of interest" description="Disordered" evidence="10">
    <location>
        <begin position="821"/>
        <end position="853"/>
    </location>
</feature>
<proteinExistence type="predicted"/>
<feature type="compositionally biased region" description="Basic residues" evidence="10">
    <location>
        <begin position="1096"/>
        <end position="1107"/>
    </location>
</feature>
<feature type="region of interest" description="Disordered" evidence="10">
    <location>
        <begin position="3146"/>
        <end position="3172"/>
    </location>
</feature>
<feature type="compositionally biased region" description="Low complexity" evidence="10">
    <location>
        <begin position="28"/>
        <end position="41"/>
    </location>
</feature>
<feature type="compositionally biased region" description="Basic and acidic residues" evidence="10">
    <location>
        <begin position="2745"/>
        <end position="2771"/>
    </location>
</feature>
<dbReference type="FunFam" id="3.30.200.20:FF:000010">
    <property type="entry name" value="Serine/threonine-protein kinase WNK1 isoform 2"/>
    <property type="match status" value="1"/>
</dbReference>
<evidence type="ECO:0000256" key="3">
    <source>
        <dbReference type="ARBA" id="ARBA00022527"/>
    </source>
</evidence>
<feature type="compositionally biased region" description="Low complexity" evidence="10">
    <location>
        <begin position="2383"/>
        <end position="2405"/>
    </location>
</feature>
<keyword evidence="5" id="KW-0547">Nucleotide-binding</keyword>
<organism evidence="12 13">
    <name type="scientific">Lingula anatina</name>
    <name type="common">Brachiopod</name>
    <name type="synonym">Lingula unguis</name>
    <dbReference type="NCBI Taxonomy" id="7574"/>
    <lineage>
        <taxon>Eukaryota</taxon>
        <taxon>Metazoa</taxon>
        <taxon>Spiralia</taxon>
        <taxon>Lophotrochozoa</taxon>
        <taxon>Brachiopoda</taxon>
        <taxon>Linguliformea</taxon>
        <taxon>Lingulata</taxon>
        <taxon>Lingulida</taxon>
        <taxon>Linguloidea</taxon>
        <taxon>Lingulidae</taxon>
        <taxon>Lingula</taxon>
    </lineage>
</organism>
<keyword evidence="6" id="KW-0418">Kinase</keyword>
<feature type="compositionally biased region" description="Low complexity" evidence="10">
    <location>
        <begin position="2943"/>
        <end position="2955"/>
    </location>
</feature>
<feature type="compositionally biased region" description="Low complexity" evidence="10">
    <location>
        <begin position="1017"/>
        <end position="1040"/>
    </location>
</feature>